<sequence>MSAEVVQDVYMSDGAENAAKLGHLFSAFRSEAVFNDDGHFTFSSTEQKRIEEMVSEEFDKHVAGELETPSPVLHRELHATFLRKSLQHLTRSYEVCQITSHL</sequence>
<evidence type="ECO:0000313" key="2">
    <source>
        <dbReference type="WBParaSite" id="PSAMB.scaffold6816size8748.g29165.t1"/>
    </source>
</evidence>
<organism evidence="1 2">
    <name type="scientific">Plectus sambesii</name>
    <dbReference type="NCBI Taxonomy" id="2011161"/>
    <lineage>
        <taxon>Eukaryota</taxon>
        <taxon>Metazoa</taxon>
        <taxon>Ecdysozoa</taxon>
        <taxon>Nematoda</taxon>
        <taxon>Chromadorea</taxon>
        <taxon>Plectida</taxon>
        <taxon>Plectina</taxon>
        <taxon>Plectoidea</taxon>
        <taxon>Plectidae</taxon>
        <taxon>Plectus</taxon>
    </lineage>
</organism>
<dbReference type="AlphaFoldDB" id="A0A914X5P7"/>
<proteinExistence type="predicted"/>
<reference evidence="2" key="1">
    <citation type="submission" date="2022-11" db="UniProtKB">
        <authorList>
            <consortium name="WormBaseParasite"/>
        </authorList>
    </citation>
    <scope>IDENTIFICATION</scope>
</reference>
<protein>
    <submittedName>
        <fullName evidence="2">Uncharacterized protein</fullName>
    </submittedName>
</protein>
<dbReference type="Proteomes" id="UP000887566">
    <property type="component" value="Unplaced"/>
</dbReference>
<dbReference type="Gene3D" id="1.50.10.20">
    <property type="match status" value="1"/>
</dbReference>
<dbReference type="WBParaSite" id="PSAMB.scaffold6816size8748.g29165.t1">
    <property type="protein sequence ID" value="PSAMB.scaffold6816size8748.g29165.t1"/>
    <property type="gene ID" value="PSAMB.scaffold6816size8748.g29165"/>
</dbReference>
<evidence type="ECO:0000313" key="1">
    <source>
        <dbReference type="Proteomes" id="UP000887566"/>
    </source>
</evidence>
<keyword evidence="1" id="KW-1185">Reference proteome</keyword>
<name>A0A914X5P7_9BILA</name>
<accession>A0A914X5P7</accession>